<dbReference type="EMBL" id="AP023086">
    <property type="protein sequence ID" value="BCD98106.1"/>
    <property type="molecule type" value="Genomic_DNA"/>
</dbReference>
<dbReference type="AlphaFoldDB" id="A0AAN1WI89"/>
<name>A0AAN1WI89_9GAMM</name>
<reference evidence="1 2" key="1">
    <citation type="journal article" date="2022" name="IScience">
        <title>An ultrasensitive nanofiber-based assay for enzymatic hydrolysis and deep-sea microbial degradation of cellulose.</title>
        <authorList>
            <person name="Tsudome M."/>
            <person name="Tachioka M."/>
            <person name="Miyazaki M."/>
            <person name="Uchimura K."/>
            <person name="Tsuda M."/>
            <person name="Takaki Y."/>
            <person name="Deguchi S."/>
        </authorList>
    </citation>
    <scope>NUCLEOTIDE SEQUENCE [LARGE SCALE GENOMIC DNA]</scope>
    <source>
        <strain evidence="1 2">GE09</strain>
    </source>
</reference>
<dbReference type="KEGG" id="marq:MARGE09_P2307"/>
<keyword evidence="2" id="KW-1185">Reference proteome</keyword>
<gene>
    <name evidence="1" type="ORF">MARGE09_P2307</name>
</gene>
<evidence type="ECO:0000313" key="1">
    <source>
        <dbReference type="EMBL" id="BCD98106.1"/>
    </source>
</evidence>
<dbReference type="RefSeq" id="WP_236982236.1">
    <property type="nucleotide sequence ID" value="NZ_AP023086.1"/>
</dbReference>
<evidence type="ECO:0000313" key="2">
    <source>
        <dbReference type="Proteomes" id="UP001320119"/>
    </source>
</evidence>
<sequence length="119" mass="14005">MDHDKANYIWKNYRYLINRENSYSQYMRAALFSINESWPDAAEIKSLQLQFSREELTEKFQEIDRNREFHVSVACAKYGDEIYFNYCASCGALAVAPGSERCVQCGHTWYGTNQYRKNS</sequence>
<organism evidence="1 2">
    <name type="scientific">Marinagarivorans cellulosilyticus</name>
    <dbReference type="NCBI Taxonomy" id="2721545"/>
    <lineage>
        <taxon>Bacteria</taxon>
        <taxon>Pseudomonadati</taxon>
        <taxon>Pseudomonadota</taxon>
        <taxon>Gammaproteobacteria</taxon>
        <taxon>Cellvibrionales</taxon>
        <taxon>Cellvibrionaceae</taxon>
        <taxon>Marinagarivorans</taxon>
    </lineage>
</organism>
<proteinExistence type="predicted"/>
<accession>A0AAN1WI89</accession>
<dbReference type="Proteomes" id="UP001320119">
    <property type="component" value="Chromosome"/>
</dbReference>
<protein>
    <submittedName>
        <fullName evidence="1">Uncharacterized protein</fullName>
    </submittedName>
</protein>